<name>A0A2S7K7G6_9PROT</name>
<dbReference type="PANTHER" id="PTHR33361:SF2">
    <property type="entry name" value="DUF885 DOMAIN-CONTAINING PROTEIN"/>
    <property type="match status" value="1"/>
</dbReference>
<evidence type="ECO:0000313" key="2">
    <source>
        <dbReference type="Proteomes" id="UP000239504"/>
    </source>
</evidence>
<dbReference type="Pfam" id="PF05960">
    <property type="entry name" value="DUF885"/>
    <property type="match status" value="1"/>
</dbReference>
<dbReference type="OrthoDB" id="9763405at2"/>
<protein>
    <submittedName>
        <fullName evidence="1">DUF885 domain-containing protein</fullName>
    </submittedName>
</protein>
<keyword evidence="2" id="KW-1185">Reference proteome</keyword>
<dbReference type="AlphaFoldDB" id="A0A2S7K7G6"/>
<dbReference type="PANTHER" id="PTHR33361">
    <property type="entry name" value="GLR0591 PROTEIN"/>
    <property type="match status" value="1"/>
</dbReference>
<dbReference type="InterPro" id="IPR010281">
    <property type="entry name" value="DUF885"/>
</dbReference>
<gene>
    <name evidence="1" type="ORF">CW354_08935</name>
</gene>
<dbReference type="PROSITE" id="PS51257">
    <property type="entry name" value="PROKAR_LIPOPROTEIN"/>
    <property type="match status" value="1"/>
</dbReference>
<accession>A0A2S7K7G6</accession>
<organism evidence="1 2">
    <name type="scientific">Hyphococcus luteus</name>
    <dbReference type="NCBI Taxonomy" id="2058213"/>
    <lineage>
        <taxon>Bacteria</taxon>
        <taxon>Pseudomonadati</taxon>
        <taxon>Pseudomonadota</taxon>
        <taxon>Alphaproteobacteria</taxon>
        <taxon>Parvularculales</taxon>
        <taxon>Parvularculaceae</taxon>
        <taxon>Hyphococcus</taxon>
    </lineage>
</organism>
<dbReference type="EMBL" id="PJCH01000005">
    <property type="protein sequence ID" value="PQA88409.1"/>
    <property type="molecule type" value="Genomic_DNA"/>
</dbReference>
<dbReference type="Proteomes" id="UP000239504">
    <property type="component" value="Unassembled WGS sequence"/>
</dbReference>
<evidence type="ECO:0000313" key="1">
    <source>
        <dbReference type="EMBL" id="PQA88409.1"/>
    </source>
</evidence>
<comment type="caution">
    <text evidence="1">The sequence shown here is derived from an EMBL/GenBank/DDBJ whole genome shotgun (WGS) entry which is preliminary data.</text>
</comment>
<reference evidence="1 2" key="1">
    <citation type="submission" date="2017-12" db="EMBL/GenBank/DDBJ databases">
        <authorList>
            <person name="Hurst M.R.H."/>
        </authorList>
    </citation>
    <scope>NUCLEOTIDE SEQUENCE [LARGE SCALE GENOMIC DNA]</scope>
    <source>
        <strain evidence="1 2">SY-3-19</strain>
    </source>
</reference>
<sequence>MKESSIMRVHRNIGLSLIGSLSLFALAGCGERGAEAPRAEAPAENAAPEAAPLSADEQLAAMAERHAKAVLAVTPEAATMLGVGEDMAGEGFSARLGGYGFEANERIRAMNEEFLQEIRSLDRRALSDEAVITYDVLRNAYQTGARRNQFPFGGATPFASASPYPVTQLSGPHLYLPRLMLTQHKIESRQDAEDYLSRLAEFGRVFDETVETISGDAALLVTPPGFAIDGALNAIAGFTAPAPAENPLATNFFAKIEAVDGLSDEDRDNLSARAVQAVEQNVYPAYARLAAALENLKPQAGPDAGVWRLGPDGSAFYAHALTSYGAGRLTPDEVHELGLSEVARITGEMDAILKREGLSEGTVAERFVAIGAREEMRYPNTDEGREEILSDLNGQVEEIMARAGDWFGTLPEQAVEVRRIPVYEQDSSSGGYYSSPPLDGSRPGIFWINLKDTADWPKHTLKTLTYHEAVPGHHFQRSLERAAGLPLIRNMLGYSEFAEGWALYAEQVAAEMGLYADDPLGDLGRLQSELFRAARLVVDTGLHHKQWTREQAIDYMQGVTGDTRASVTREIERYAVWPGQACSYKLGMLKINELRDKAEEALGPDFDIREFHDEILLTGSMPLPVLERKIKDWIKEKQGA</sequence>
<proteinExistence type="predicted"/>